<keyword evidence="9" id="KW-1185">Reference proteome</keyword>
<comment type="caution">
    <text evidence="8">The sequence shown here is derived from an EMBL/GenBank/DDBJ whole genome shotgun (WGS) entry which is preliminary data.</text>
</comment>
<dbReference type="Gene3D" id="1.25.40.390">
    <property type="match status" value="1"/>
</dbReference>
<evidence type="ECO:0000313" key="8">
    <source>
        <dbReference type="EMBL" id="PQJ76615.1"/>
    </source>
</evidence>
<dbReference type="Proteomes" id="UP000239068">
    <property type="component" value="Unassembled WGS sequence"/>
</dbReference>
<evidence type="ECO:0000256" key="5">
    <source>
        <dbReference type="ARBA" id="ARBA00023237"/>
    </source>
</evidence>
<feature type="domain" description="RagB/SusD" evidence="6">
    <location>
        <begin position="372"/>
        <end position="511"/>
    </location>
</feature>
<dbReference type="EMBL" id="MSCM01000002">
    <property type="protein sequence ID" value="PQJ76615.1"/>
    <property type="molecule type" value="Genomic_DNA"/>
</dbReference>
<dbReference type="Pfam" id="PF14322">
    <property type="entry name" value="SusD-like_3"/>
    <property type="match status" value="1"/>
</dbReference>
<comment type="subcellular location">
    <subcellularLocation>
        <location evidence="1">Cell outer membrane</location>
    </subcellularLocation>
</comment>
<accession>A0A2S7WG79</accession>
<keyword evidence="3" id="KW-0732">Signal</keyword>
<dbReference type="RefSeq" id="WP_105021931.1">
    <property type="nucleotide sequence ID" value="NZ_MSCM01000002.1"/>
</dbReference>
<evidence type="ECO:0000256" key="1">
    <source>
        <dbReference type="ARBA" id="ARBA00004442"/>
    </source>
</evidence>
<evidence type="ECO:0000259" key="7">
    <source>
        <dbReference type="Pfam" id="PF14322"/>
    </source>
</evidence>
<organism evidence="8 9">
    <name type="scientific">Polaribacter glomeratus</name>
    <dbReference type="NCBI Taxonomy" id="102"/>
    <lineage>
        <taxon>Bacteria</taxon>
        <taxon>Pseudomonadati</taxon>
        <taxon>Bacteroidota</taxon>
        <taxon>Flavobacteriia</taxon>
        <taxon>Flavobacteriales</taxon>
        <taxon>Flavobacteriaceae</taxon>
    </lineage>
</organism>
<proteinExistence type="inferred from homology"/>
<dbReference type="SUPFAM" id="SSF48452">
    <property type="entry name" value="TPR-like"/>
    <property type="match status" value="1"/>
</dbReference>
<keyword evidence="4" id="KW-0472">Membrane</keyword>
<dbReference type="InterPro" id="IPR033985">
    <property type="entry name" value="SusD-like_N"/>
</dbReference>
<feature type="domain" description="SusD-like N-terminal" evidence="7">
    <location>
        <begin position="36"/>
        <end position="218"/>
    </location>
</feature>
<comment type="similarity">
    <text evidence="2">Belongs to the SusD family.</text>
</comment>
<dbReference type="PROSITE" id="PS51257">
    <property type="entry name" value="PROKAR_LIPOPROTEIN"/>
    <property type="match status" value="1"/>
</dbReference>
<keyword evidence="5" id="KW-0998">Cell outer membrane</keyword>
<evidence type="ECO:0000256" key="2">
    <source>
        <dbReference type="ARBA" id="ARBA00006275"/>
    </source>
</evidence>
<dbReference type="Pfam" id="PF07980">
    <property type="entry name" value="SusD_RagB"/>
    <property type="match status" value="1"/>
</dbReference>
<evidence type="ECO:0000256" key="3">
    <source>
        <dbReference type="ARBA" id="ARBA00022729"/>
    </source>
</evidence>
<evidence type="ECO:0000259" key="6">
    <source>
        <dbReference type="Pfam" id="PF07980"/>
    </source>
</evidence>
<sequence>MKTYKYLFLLIGLSIIGCSNLEEEPVGLLAPEGFFKSTKDIQTAVNGAYGHLTHENWWGRKGSLPIMLRSDMVAIGDPNTAQRRRDHDTFEVADDNGMITESWPRSYQVIAAANQAIAGAASVNVADDIKNKITAQAYFIRAFTYFQLVRLYGDIPYLDKPVTNAEEAGSISKTATADVYTNIIADLVFAKTWLPDVQPVRSMPSKASAQSYLALVYLTMGQFDNANFNKAYLEAKEVIQNEGKYQLALEPDFQNLFNADKVDASKEPLFVLDYNAFGDGDYGRDFQPALTGIRNDERNSTGGGWSVAVPTLAVYNSWNNLDYRKAVSFDDTMLYRGAVVPYTDFLGKHPSIVARPHIAKYTRHIGLSLDGNGRKSSINYAMMRYAEVLLIAAEALNETSPGSSEANGYVNRVRARARSGNGSSFPADVSGLSQSDFRTMVLEDRKWEFAFEFIRWFDITRRKMGDAPYNVFGAGGLEQRPNFNSARDYLLPIPGDELQRNPNLMPNNSGY</sequence>
<dbReference type="OrthoDB" id="5694214at2"/>
<evidence type="ECO:0000313" key="9">
    <source>
        <dbReference type="Proteomes" id="UP000239068"/>
    </source>
</evidence>
<reference evidence="8 9" key="1">
    <citation type="submission" date="2016-12" db="EMBL/GenBank/DDBJ databases">
        <title>Trade-off between light-utilization and light-protection in marine flavobacteria.</title>
        <authorList>
            <person name="Kumagai Y."/>
            <person name="Yoshizawa S."/>
            <person name="Kogure K."/>
            <person name="Iwasaki W."/>
        </authorList>
    </citation>
    <scope>NUCLEOTIDE SEQUENCE [LARGE SCALE GENOMIC DNA]</scope>
    <source>
        <strain evidence="8 9">ATCC 43844</strain>
    </source>
</reference>
<dbReference type="InterPro" id="IPR011990">
    <property type="entry name" value="TPR-like_helical_dom_sf"/>
</dbReference>
<name>A0A2S7WG79_9FLAO</name>
<dbReference type="InterPro" id="IPR012944">
    <property type="entry name" value="SusD_RagB_dom"/>
</dbReference>
<dbReference type="GO" id="GO:0009279">
    <property type="term" value="C:cell outer membrane"/>
    <property type="evidence" value="ECO:0007669"/>
    <property type="project" value="UniProtKB-SubCell"/>
</dbReference>
<gene>
    <name evidence="8" type="ORF">BTO16_12030</name>
</gene>
<evidence type="ECO:0000256" key="4">
    <source>
        <dbReference type="ARBA" id="ARBA00023136"/>
    </source>
</evidence>
<dbReference type="AlphaFoldDB" id="A0A2S7WG79"/>
<protein>
    <submittedName>
        <fullName evidence="8">RagB/SusD family nutrient uptake outer membrane protein</fullName>
    </submittedName>
</protein>